<keyword evidence="2" id="KW-1185">Reference proteome</keyword>
<protein>
    <recommendedName>
        <fullName evidence="3">Alpha/Beta hydrolase protein</fullName>
    </recommendedName>
</protein>
<dbReference type="EMBL" id="KZ993341">
    <property type="protein sequence ID" value="RKP04970.1"/>
    <property type="molecule type" value="Genomic_DNA"/>
</dbReference>
<dbReference type="STRING" id="78915.A0A4P9XI70"/>
<dbReference type="Proteomes" id="UP000271241">
    <property type="component" value="Unassembled WGS sequence"/>
</dbReference>
<evidence type="ECO:0000313" key="1">
    <source>
        <dbReference type="EMBL" id="RKP04970.1"/>
    </source>
</evidence>
<reference evidence="2" key="1">
    <citation type="journal article" date="2018" name="Nat. Microbiol.">
        <title>Leveraging single-cell genomics to expand the fungal tree of life.</title>
        <authorList>
            <person name="Ahrendt S.R."/>
            <person name="Quandt C.A."/>
            <person name="Ciobanu D."/>
            <person name="Clum A."/>
            <person name="Salamov A."/>
            <person name="Andreopoulos B."/>
            <person name="Cheng J.F."/>
            <person name="Woyke T."/>
            <person name="Pelin A."/>
            <person name="Henrissat B."/>
            <person name="Reynolds N.K."/>
            <person name="Benny G.L."/>
            <person name="Smith M.E."/>
            <person name="James T.Y."/>
            <person name="Grigoriev I.V."/>
        </authorList>
    </citation>
    <scope>NUCLEOTIDE SEQUENCE [LARGE SCALE GENOMIC DNA]</scope>
    <source>
        <strain evidence="2">RSA 1356</strain>
    </source>
</reference>
<sequence>MGAYAAYLTARGLRMATPASAVAALGVDFGANVARLAWQYRQADRHARERADELRAGLLALRQRYQTVRVVAHSLGCRHILEALHQDATDKYDETVDLRPDWLHLCAPACAEQDVQDVLSMGAARRNIYVYYTDRDAVLTTLFRAMHPEHSAALGAVGPSAGLGAYPGLVTYDASDAFTWRVHTAYAKRFYSLALPPG</sequence>
<dbReference type="AlphaFoldDB" id="A0A4P9XI70"/>
<name>A0A4P9XI70_9FUNG</name>
<dbReference type="Gene3D" id="3.40.50.1820">
    <property type="entry name" value="alpha/beta hydrolase"/>
    <property type="match status" value="1"/>
</dbReference>
<dbReference type="OrthoDB" id="10258358at2759"/>
<gene>
    <name evidence="1" type="ORF">THASP1DRAFT_20441</name>
</gene>
<evidence type="ECO:0000313" key="2">
    <source>
        <dbReference type="Proteomes" id="UP000271241"/>
    </source>
</evidence>
<dbReference type="InterPro" id="IPR029058">
    <property type="entry name" value="AB_hydrolase_fold"/>
</dbReference>
<accession>A0A4P9XI70</accession>
<organism evidence="1 2">
    <name type="scientific">Thamnocephalis sphaerospora</name>
    <dbReference type="NCBI Taxonomy" id="78915"/>
    <lineage>
        <taxon>Eukaryota</taxon>
        <taxon>Fungi</taxon>
        <taxon>Fungi incertae sedis</taxon>
        <taxon>Zoopagomycota</taxon>
        <taxon>Zoopagomycotina</taxon>
        <taxon>Zoopagomycetes</taxon>
        <taxon>Zoopagales</taxon>
        <taxon>Sigmoideomycetaceae</taxon>
        <taxon>Thamnocephalis</taxon>
    </lineage>
</organism>
<proteinExistence type="predicted"/>
<evidence type="ECO:0008006" key="3">
    <source>
        <dbReference type="Google" id="ProtNLM"/>
    </source>
</evidence>